<evidence type="ECO:0000256" key="7">
    <source>
        <dbReference type="ARBA" id="ARBA00053401"/>
    </source>
</evidence>
<dbReference type="PRINTS" id="PR00773">
    <property type="entry name" value="GRPEPROTEIN"/>
</dbReference>
<evidence type="ECO:0000256" key="9">
    <source>
        <dbReference type="ARBA" id="ARBA00076414"/>
    </source>
</evidence>
<comment type="subcellular location">
    <subcellularLocation>
        <location evidence="1 10">Cytoplasm</location>
    </subcellularLocation>
</comment>
<dbReference type="RefSeq" id="WP_092092017.1">
    <property type="nucleotide sequence ID" value="NZ_FOQE01000011.1"/>
</dbReference>
<evidence type="ECO:0000256" key="6">
    <source>
        <dbReference type="ARBA" id="ARBA00023186"/>
    </source>
</evidence>
<evidence type="ECO:0000256" key="8">
    <source>
        <dbReference type="ARBA" id="ARBA00072274"/>
    </source>
</evidence>
<evidence type="ECO:0000256" key="3">
    <source>
        <dbReference type="ARBA" id="ARBA00011738"/>
    </source>
</evidence>
<organism evidence="14 15">
    <name type="scientific">Pisciglobus halotolerans</name>
    <dbReference type="NCBI Taxonomy" id="745365"/>
    <lineage>
        <taxon>Bacteria</taxon>
        <taxon>Bacillati</taxon>
        <taxon>Bacillota</taxon>
        <taxon>Bacilli</taxon>
        <taxon>Lactobacillales</taxon>
        <taxon>Carnobacteriaceae</taxon>
    </lineage>
</organism>
<dbReference type="GO" id="GO:0006457">
    <property type="term" value="P:protein folding"/>
    <property type="evidence" value="ECO:0007669"/>
    <property type="project" value="InterPro"/>
</dbReference>
<dbReference type="InterPro" id="IPR013805">
    <property type="entry name" value="GrpE_CC"/>
</dbReference>
<dbReference type="HAMAP" id="MF_01151">
    <property type="entry name" value="GrpE"/>
    <property type="match status" value="1"/>
</dbReference>
<dbReference type="CDD" id="cd00446">
    <property type="entry name" value="GrpE"/>
    <property type="match status" value="1"/>
</dbReference>
<dbReference type="Pfam" id="PF01025">
    <property type="entry name" value="GrpE"/>
    <property type="match status" value="1"/>
</dbReference>
<dbReference type="PROSITE" id="PS01071">
    <property type="entry name" value="GRPE"/>
    <property type="match status" value="1"/>
</dbReference>
<dbReference type="EMBL" id="FOQE01000011">
    <property type="protein sequence ID" value="SFH67630.1"/>
    <property type="molecule type" value="Genomic_DNA"/>
</dbReference>
<dbReference type="Gene3D" id="3.90.20.20">
    <property type="match status" value="1"/>
</dbReference>
<name>A0A1I3BZI4_9LACT</name>
<comment type="subunit">
    <text evidence="3 10">Homodimer.</text>
</comment>
<evidence type="ECO:0000256" key="10">
    <source>
        <dbReference type="HAMAP-Rule" id="MF_01151"/>
    </source>
</evidence>
<evidence type="ECO:0000256" key="1">
    <source>
        <dbReference type="ARBA" id="ARBA00004496"/>
    </source>
</evidence>
<keyword evidence="5 10" id="KW-0346">Stress response</keyword>
<dbReference type="GO" id="GO:0000774">
    <property type="term" value="F:adenyl-nucleotide exchange factor activity"/>
    <property type="evidence" value="ECO:0007669"/>
    <property type="project" value="InterPro"/>
</dbReference>
<dbReference type="PANTHER" id="PTHR21237:SF23">
    <property type="entry name" value="GRPE PROTEIN HOMOLOG, MITOCHONDRIAL"/>
    <property type="match status" value="1"/>
</dbReference>
<keyword evidence="6 10" id="KW-0143">Chaperone</keyword>
<comment type="function">
    <text evidence="7 10 11">Participates actively in the response to hyperosmotic and heat shock by preventing the aggregation of stress-denatured proteins, in association with DnaK and GrpE. It is the nucleotide exchange factor for DnaK and may function as a thermosensor. Unfolded proteins bind initially to DnaJ; upon interaction with the DnaJ-bound protein, DnaK hydrolyzes its bound ATP, resulting in the formation of a stable complex. GrpE releases ADP from DnaK; ATP binding to DnaK triggers the release of the substrate protein, thus completing the reaction cycle. Several rounds of ATP-dependent interactions between DnaJ, DnaK and GrpE are required for fully efficient folding.</text>
</comment>
<dbReference type="GO" id="GO:0051082">
    <property type="term" value="F:unfolded protein binding"/>
    <property type="evidence" value="ECO:0007669"/>
    <property type="project" value="TreeGrafter"/>
</dbReference>
<keyword evidence="15" id="KW-1185">Reference proteome</keyword>
<dbReference type="Gene3D" id="2.30.22.10">
    <property type="entry name" value="Head domain of nucleotide exchange factor GrpE"/>
    <property type="match status" value="1"/>
</dbReference>
<gene>
    <name evidence="10" type="primary">grpE</name>
    <name evidence="14" type="ORF">SAMN04489868_11137</name>
</gene>
<dbReference type="Proteomes" id="UP000198668">
    <property type="component" value="Unassembled WGS sequence"/>
</dbReference>
<evidence type="ECO:0000256" key="13">
    <source>
        <dbReference type="SAM" id="MobiDB-lite"/>
    </source>
</evidence>
<evidence type="ECO:0000256" key="2">
    <source>
        <dbReference type="ARBA" id="ARBA00009054"/>
    </source>
</evidence>
<comment type="similarity">
    <text evidence="2 10 12">Belongs to the GrpE family.</text>
</comment>
<dbReference type="SUPFAM" id="SSF58014">
    <property type="entry name" value="Coiled-coil domain of nucleotide exchange factor GrpE"/>
    <property type="match status" value="1"/>
</dbReference>
<dbReference type="PANTHER" id="PTHR21237">
    <property type="entry name" value="GRPE PROTEIN"/>
    <property type="match status" value="1"/>
</dbReference>
<dbReference type="GO" id="GO:0042803">
    <property type="term" value="F:protein homodimerization activity"/>
    <property type="evidence" value="ECO:0007669"/>
    <property type="project" value="InterPro"/>
</dbReference>
<evidence type="ECO:0000256" key="5">
    <source>
        <dbReference type="ARBA" id="ARBA00023016"/>
    </source>
</evidence>
<evidence type="ECO:0000313" key="14">
    <source>
        <dbReference type="EMBL" id="SFH67630.1"/>
    </source>
</evidence>
<dbReference type="InterPro" id="IPR000740">
    <property type="entry name" value="GrpE"/>
</dbReference>
<dbReference type="GO" id="GO:0051087">
    <property type="term" value="F:protein-folding chaperone binding"/>
    <property type="evidence" value="ECO:0007669"/>
    <property type="project" value="InterPro"/>
</dbReference>
<protein>
    <recommendedName>
        <fullName evidence="8 10">Protein GrpE</fullName>
    </recommendedName>
    <alternativeName>
        <fullName evidence="9 10">HSP-70 cofactor</fullName>
    </alternativeName>
</protein>
<dbReference type="GO" id="GO:0005737">
    <property type="term" value="C:cytoplasm"/>
    <property type="evidence" value="ECO:0007669"/>
    <property type="project" value="UniProtKB-SubCell"/>
</dbReference>
<dbReference type="NCBIfam" id="NF010738">
    <property type="entry name" value="PRK14140.1"/>
    <property type="match status" value="1"/>
</dbReference>
<dbReference type="NCBIfam" id="NF010759">
    <property type="entry name" value="PRK14162.1"/>
    <property type="match status" value="1"/>
</dbReference>
<dbReference type="SUPFAM" id="SSF51064">
    <property type="entry name" value="Head domain of nucleotide exchange factor GrpE"/>
    <property type="match status" value="1"/>
</dbReference>
<evidence type="ECO:0000256" key="11">
    <source>
        <dbReference type="RuleBase" id="RU000639"/>
    </source>
</evidence>
<feature type="region of interest" description="Disordered" evidence="13">
    <location>
        <begin position="1"/>
        <end position="46"/>
    </location>
</feature>
<dbReference type="AlphaFoldDB" id="A0A1I3BZI4"/>
<evidence type="ECO:0000256" key="12">
    <source>
        <dbReference type="RuleBase" id="RU004478"/>
    </source>
</evidence>
<dbReference type="InterPro" id="IPR009012">
    <property type="entry name" value="GrpE_head"/>
</dbReference>
<dbReference type="NCBIfam" id="NF010748">
    <property type="entry name" value="PRK14150.1"/>
    <property type="match status" value="1"/>
</dbReference>
<sequence>MSDKEKDLAEEQIEEKDLDQNTETDEQATAASEEDISSTETKNAEIEDLKHALEEKEDAYLRLQAELANIQKRNRKEREDAAKYRSQSLAKELLPVIDNLERALMIEVDDEQGKSLKAGLEMVMESFKTALNNEGIEVIDPLHEPFDPNFHQAVQTIPTEEDQEADTVVMVHQKGYALHGRVLRPAMVAVAQ</sequence>
<keyword evidence="4 10" id="KW-0963">Cytoplasm</keyword>
<evidence type="ECO:0000256" key="4">
    <source>
        <dbReference type="ARBA" id="ARBA00022490"/>
    </source>
</evidence>
<reference evidence="14 15" key="1">
    <citation type="submission" date="2016-10" db="EMBL/GenBank/DDBJ databases">
        <authorList>
            <person name="de Groot N.N."/>
        </authorList>
    </citation>
    <scope>NUCLEOTIDE SEQUENCE [LARGE SCALE GENOMIC DNA]</scope>
    <source>
        <strain evidence="14 15">DSM 27630</strain>
    </source>
</reference>
<proteinExistence type="inferred from homology"/>
<dbReference type="OrthoDB" id="9812586at2"/>
<accession>A0A1I3BZI4</accession>
<dbReference type="FunFam" id="2.30.22.10:FF:000001">
    <property type="entry name" value="Protein GrpE"/>
    <property type="match status" value="1"/>
</dbReference>
<feature type="compositionally biased region" description="Acidic residues" evidence="13">
    <location>
        <begin position="10"/>
        <end position="37"/>
    </location>
</feature>
<evidence type="ECO:0000313" key="15">
    <source>
        <dbReference type="Proteomes" id="UP000198668"/>
    </source>
</evidence>